<dbReference type="GO" id="GO:0016301">
    <property type="term" value="F:kinase activity"/>
    <property type="evidence" value="ECO:0007669"/>
    <property type="project" value="UniProtKB-KW"/>
</dbReference>
<dbReference type="InterPro" id="IPR011006">
    <property type="entry name" value="CheY-like_superfamily"/>
</dbReference>
<proteinExistence type="predicted"/>
<evidence type="ECO:0000256" key="2">
    <source>
        <dbReference type="ARBA" id="ARBA00023012"/>
    </source>
</evidence>
<evidence type="ECO:0000259" key="4">
    <source>
        <dbReference type="PROSITE" id="PS50110"/>
    </source>
</evidence>
<feature type="modified residue" description="4-aspartylphosphate" evidence="3">
    <location>
        <position position="86"/>
    </location>
</feature>
<comment type="caution">
    <text evidence="5">The sequence shown here is derived from an EMBL/GenBank/DDBJ whole genome shotgun (WGS) entry which is preliminary data.</text>
</comment>
<reference evidence="5 6" key="1">
    <citation type="submission" date="2016-03" db="EMBL/GenBank/DDBJ databases">
        <authorList>
            <person name="Zhang H."/>
            <person name="Liu R."/>
            <person name="Wang M."/>
            <person name="Wang H."/>
            <person name="Wang L."/>
            <person name="Song L."/>
        </authorList>
    </citation>
    <scope>NUCLEOTIDE SEQUENCE [LARGE SCALE GENOMIC DNA]</scope>
    <source>
        <strain evidence="5 6">DSM 16098</strain>
    </source>
</reference>
<dbReference type="SUPFAM" id="SSF52172">
    <property type="entry name" value="CheY-like"/>
    <property type="match status" value="1"/>
</dbReference>
<evidence type="ECO:0000256" key="1">
    <source>
        <dbReference type="ARBA" id="ARBA00022553"/>
    </source>
</evidence>
<dbReference type="EMBL" id="LVCM01000011">
    <property type="protein sequence ID" value="KYL34320.1"/>
    <property type="molecule type" value="Genomic_DNA"/>
</dbReference>
<accession>A0ABR5VTY9</accession>
<organism evidence="5 6">
    <name type="scientific">Pseudoalteromonas agarivorans</name>
    <dbReference type="NCBI Taxonomy" id="176102"/>
    <lineage>
        <taxon>Bacteria</taxon>
        <taxon>Pseudomonadati</taxon>
        <taxon>Pseudomonadota</taxon>
        <taxon>Gammaproteobacteria</taxon>
        <taxon>Alteromonadales</taxon>
        <taxon>Pseudoalteromonadaceae</taxon>
        <taxon>Pseudoalteromonas</taxon>
    </lineage>
</organism>
<dbReference type="InterPro" id="IPR050595">
    <property type="entry name" value="Bact_response_regulator"/>
</dbReference>
<keyword evidence="5" id="KW-0808">Transferase</keyword>
<dbReference type="PANTHER" id="PTHR44591:SF14">
    <property type="entry name" value="PROTEIN PILG"/>
    <property type="match status" value="1"/>
</dbReference>
<dbReference type="CDD" id="cd17546">
    <property type="entry name" value="REC_hyHK_CKI1_RcsC-like"/>
    <property type="match status" value="1"/>
</dbReference>
<evidence type="ECO:0000256" key="3">
    <source>
        <dbReference type="PROSITE-ProRule" id="PRU00169"/>
    </source>
</evidence>
<dbReference type="Proteomes" id="UP000075621">
    <property type="component" value="Unassembled WGS sequence"/>
</dbReference>
<dbReference type="SMART" id="SM00448">
    <property type="entry name" value="REC"/>
    <property type="match status" value="1"/>
</dbReference>
<dbReference type="PANTHER" id="PTHR44591">
    <property type="entry name" value="STRESS RESPONSE REGULATOR PROTEIN 1"/>
    <property type="match status" value="1"/>
</dbReference>
<feature type="domain" description="Response regulatory" evidence="4">
    <location>
        <begin position="37"/>
        <end position="153"/>
    </location>
</feature>
<sequence>MNLSLLVNTVELLPVSANKQEPITVTTTHTEFNNTKSLLLVDDEPLVEMVIKAMLKDENVTIDYASNAIEAMLMVSQNNYDIILMDIVMPELSGTDAMLKIKKHNADKQTKIIAHTSDSDTNSNAKYVELGFDDMLEKPVKQQVLINKIKHLLS</sequence>
<evidence type="ECO:0000313" key="5">
    <source>
        <dbReference type="EMBL" id="KYL34320.1"/>
    </source>
</evidence>
<dbReference type="Gene3D" id="3.40.50.2300">
    <property type="match status" value="1"/>
</dbReference>
<keyword evidence="1 3" id="KW-0597">Phosphoprotein</keyword>
<dbReference type="InterPro" id="IPR001789">
    <property type="entry name" value="Sig_transdc_resp-reg_receiver"/>
</dbReference>
<evidence type="ECO:0000313" key="6">
    <source>
        <dbReference type="Proteomes" id="UP000075621"/>
    </source>
</evidence>
<protein>
    <submittedName>
        <fullName evidence="5">Histidine kinase</fullName>
    </submittedName>
</protein>
<keyword evidence="2" id="KW-0902">Two-component regulatory system</keyword>
<keyword evidence="5" id="KW-0418">Kinase</keyword>
<gene>
    <name evidence="5" type="ORF">A2I98_11075</name>
</gene>
<dbReference type="Pfam" id="PF00072">
    <property type="entry name" value="Response_reg"/>
    <property type="match status" value="1"/>
</dbReference>
<dbReference type="PROSITE" id="PS50110">
    <property type="entry name" value="RESPONSE_REGULATORY"/>
    <property type="match status" value="1"/>
</dbReference>
<name>A0ABR5VTY9_9GAMM</name>